<comment type="caution">
    <text evidence="1">The sequence shown here is derived from an EMBL/GenBank/DDBJ whole genome shotgun (WGS) entry which is preliminary data.</text>
</comment>
<dbReference type="Proteomes" id="UP000265341">
    <property type="component" value="Unassembled WGS sequence"/>
</dbReference>
<accession>A0A399EK53</accession>
<name>A0A399EK53_9DEIN</name>
<proteinExistence type="predicted"/>
<dbReference type="EMBL" id="QWLA01000059">
    <property type="protein sequence ID" value="RIH84328.1"/>
    <property type="molecule type" value="Genomic_DNA"/>
</dbReference>
<evidence type="ECO:0000313" key="1">
    <source>
        <dbReference type="EMBL" id="RIH84328.1"/>
    </source>
</evidence>
<dbReference type="OrthoDB" id="9878125at2"/>
<keyword evidence="2" id="KW-1185">Reference proteome</keyword>
<reference evidence="1 2" key="1">
    <citation type="submission" date="2018-08" db="EMBL/GenBank/DDBJ databases">
        <title>Meiothermus roseus NBRC 110900 genome sequencing project.</title>
        <authorList>
            <person name="Da Costa M.S."/>
            <person name="Albuquerque L."/>
            <person name="Raposo P."/>
            <person name="Froufe H.J.C."/>
            <person name="Barroso C.S."/>
            <person name="Egas C."/>
        </authorList>
    </citation>
    <scope>NUCLEOTIDE SEQUENCE [LARGE SCALE GENOMIC DNA]</scope>
    <source>
        <strain evidence="1 2">NBRC 110900</strain>
    </source>
</reference>
<sequence>MGMDYQYHLIHARAIPERRGTLALLIEAARKGTLGEALLLLAAPEAGDTAFLPDEPLGVLGVGEDGARTIPSRDGVPPYTGVNFLEDALGRNLNPGAFARFLSHFLRPGAVLRYECDEGPGGFSLEGPGRVEVLVPALCTKEGGWVAWL</sequence>
<gene>
    <name evidence="1" type="ORF">Mrose_02677</name>
</gene>
<protein>
    <submittedName>
        <fullName evidence="1">Uncharacterized protein</fullName>
    </submittedName>
</protein>
<evidence type="ECO:0000313" key="2">
    <source>
        <dbReference type="Proteomes" id="UP000265341"/>
    </source>
</evidence>
<dbReference type="AlphaFoldDB" id="A0A399EK53"/>
<organism evidence="1 2">
    <name type="scientific">Calidithermus roseus</name>
    <dbReference type="NCBI Taxonomy" id="1644118"/>
    <lineage>
        <taxon>Bacteria</taxon>
        <taxon>Thermotogati</taxon>
        <taxon>Deinococcota</taxon>
        <taxon>Deinococci</taxon>
        <taxon>Thermales</taxon>
        <taxon>Thermaceae</taxon>
        <taxon>Calidithermus</taxon>
    </lineage>
</organism>
<dbReference type="RefSeq" id="WP_147371660.1">
    <property type="nucleotide sequence ID" value="NZ_QWLA01000059.1"/>
</dbReference>